<evidence type="ECO:0000256" key="1">
    <source>
        <dbReference type="SAM" id="SignalP"/>
    </source>
</evidence>
<evidence type="ECO:0000313" key="3">
    <source>
        <dbReference type="Proteomes" id="UP001060919"/>
    </source>
</evidence>
<keyword evidence="1" id="KW-0732">Signal</keyword>
<reference evidence="2" key="1">
    <citation type="submission" date="2022-09" db="EMBL/GenBank/DDBJ databases">
        <title>Aureispira anguillicida sp. nov., isolated from Leptocephalus of Japanese eel Anguilla japonica.</title>
        <authorList>
            <person name="Yuasa K."/>
            <person name="Mekata T."/>
            <person name="Ikunari K."/>
        </authorList>
    </citation>
    <scope>NUCLEOTIDE SEQUENCE</scope>
    <source>
        <strain evidence="2">EL160426</strain>
    </source>
</reference>
<dbReference type="AlphaFoldDB" id="A0A916DRD7"/>
<protein>
    <submittedName>
        <fullName evidence="2">DUF4856 domain-containing protein</fullName>
    </submittedName>
</protein>
<accession>A0A916DRD7</accession>
<organism evidence="2 3">
    <name type="scientific">Aureispira anguillae</name>
    <dbReference type="NCBI Taxonomy" id="2864201"/>
    <lineage>
        <taxon>Bacteria</taxon>
        <taxon>Pseudomonadati</taxon>
        <taxon>Bacteroidota</taxon>
        <taxon>Saprospiria</taxon>
        <taxon>Saprospirales</taxon>
        <taxon>Saprospiraceae</taxon>
        <taxon>Aureispira</taxon>
    </lineage>
</organism>
<dbReference type="Pfam" id="PF16148">
    <property type="entry name" value="DUF4856"/>
    <property type="match status" value="1"/>
</dbReference>
<dbReference type="Proteomes" id="UP001060919">
    <property type="component" value="Chromosome"/>
</dbReference>
<sequence>MKIRIQSLLFLSMILVSLSACQKMANDYTIPTSYQFENVNYDRQKARIKMLTELTDYAKSAGDYSVPHVSKQIMLDMYRNTNAPFSELDLNTTGVELKNKTNPAIQDEIETYISALDSASRCLNVTASVGLSGIMSSSTTNKGYLLNGNGIELAEIIEQLLVSACFYYQITVVHLGETKMNTDNKRVFSGRGTNMEHYWDEAFGYYNVPTNFPSNNSNLSFLGAYSNKVNAYVGSNSRLMDAYLKGRAAISARDYDTRDEMRQLLRIETEKLLAATAISYLNDAKKNTSDLAIYYHHLTQAYGIISGLKYGMQKTLSNIEINNLLVVLAGSADPLEANLYLTTASDIDDVIDTIANSFSTLTPFKDSL</sequence>
<keyword evidence="3" id="KW-1185">Reference proteome</keyword>
<gene>
    <name evidence="2" type="ORF">AsAng_0024830</name>
</gene>
<proteinExistence type="predicted"/>
<dbReference type="EMBL" id="AP026867">
    <property type="protein sequence ID" value="BDS11769.1"/>
    <property type="molecule type" value="Genomic_DNA"/>
</dbReference>
<dbReference type="InterPro" id="IPR032331">
    <property type="entry name" value="DUF4856"/>
</dbReference>
<feature type="signal peptide" evidence="1">
    <location>
        <begin position="1"/>
        <end position="25"/>
    </location>
</feature>
<feature type="chain" id="PRO_5037526445" evidence="1">
    <location>
        <begin position="26"/>
        <end position="368"/>
    </location>
</feature>
<dbReference type="KEGG" id="aup:AsAng_0024830"/>
<name>A0A916DRD7_9BACT</name>
<dbReference type="RefSeq" id="WP_264792915.1">
    <property type="nucleotide sequence ID" value="NZ_AP026867.1"/>
</dbReference>
<dbReference type="PROSITE" id="PS51257">
    <property type="entry name" value="PROKAR_LIPOPROTEIN"/>
    <property type="match status" value="1"/>
</dbReference>
<evidence type="ECO:0000313" key="2">
    <source>
        <dbReference type="EMBL" id="BDS11769.1"/>
    </source>
</evidence>